<feature type="compositionally biased region" description="Basic residues" evidence="4">
    <location>
        <begin position="83"/>
        <end position="98"/>
    </location>
</feature>
<dbReference type="PROSITE" id="PS50987">
    <property type="entry name" value="HTH_ARSR_2"/>
    <property type="match status" value="1"/>
</dbReference>
<dbReference type="GO" id="GO:0003700">
    <property type="term" value="F:DNA-binding transcription factor activity"/>
    <property type="evidence" value="ECO:0007669"/>
    <property type="project" value="InterPro"/>
</dbReference>
<dbReference type="PANTHER" id="PTHR43132">
    <property type="entry name" value="ARSENICAL RESISTANCE OPERON REPRESSOR ARSR-RELATED"/>
    <property type="match status" value="1"/>
</dbReference>
<evidence type="ECO:0000313" key="6">
    <source>
        <dbReference type="EMBL" id="AXE79291.1"/>
    </source>
</evidence>
<dbReference type="Pfam" id="PF01022">
    <property type="entry name" value="HTH_5"/>
    <property type="match status" value="1"/>
</dbReference>
<organism evidence="6 7">
    <name type="scientific">Streptomyces atratus</name>
    <dbReference type="NCBI Taxonomy" id="1893"/>
    <lineage>
        <taxon>Bacteria</taxon>
        <taxon>Bacillati</taxon>
        <taxon>Actinomycetota</taxon>
        <taxon>Actinomycetes</taxon>
        <taxon>Kitasatosporales</taxon>
        <taxon>Streptomycetaceae</taxon>
        <taxon>Streptomyces</taxon>
    </lineage>
</organism>
<feature type="region of interest" description="Disordered" evidence="4">
    <location>
        <begin position="1"/>
        <end position="27"/>
    </location>
</feature>
<dbReference type="PANTHER" id="PTHR43132:SF8">
    <property type="entry name" value="HTH-TYPE TRANSCRIPTIONAL REGULATOR KMTR"/>
    <property type="match status" value="1"/>
</dbReference>
<evidence type="ECO:0000256" key="3">
    <source>
        <dbReference type="ARBA" id="ARBA00023163"/>
    </source>
</evidence>
<gene>
    <name evidence="6" type="ORF">C5746_22895</name>
</gene>
<accession>A0A2Z5JG03</accession>
<dbReference type="Proteomes" id="UP000252698">
    <property type="component" value="Chromosome"/>
</dbReference>
<dbReference type="KEGG" id="sata:C5746_22895"/>
<dbReference type="InterPro" id="IPR051011">
    <property type="entry name" value="Metal_resp_trans_reg"/>
</dbReference>
<protein>
    <recommendedName>
        <fullName evidence="5">HTH arsR-type domain-containing protein</fullName>
    </recommendedName>
</protein>
<reference evidence="6 7" key="1">
    <citation type="journal article" date="2018" name="Front. Microbiol.">
        <title>Genome Sequencing of Streptomyces atratus SCSIOZH16 and Activation Production of Nocardamine via Metabolic Engineering.</title>
        <authorList>
            <person name="Li Y."/>
            <person name="Zhang C."/>
            <person name="Liu C."/>
            <person name="Ju J."/>
            <person name="Ma J."/>
        </authorList>
    </citation>
    <scope>NUCLEOTIDE SEQUENCE [LARGE SCALE GENOMIC DNA]</scope>
    <source>
        <strain evidence="6 7">SCSIO_ZH16</strain>
    </source>
</reference>
<dbReference type="GO" id="GO:0003677">
    <property type="term" value="F:DNA binding"/>
    <property type="evidence" value="ECO:0007669"/>
    <property type="project" value="UniProtKB-KW"/>
</dbReference>
<feature type="domain" description="HTH arsR-type" evidence="5">
    <location>
        <begin position="460"/>
        <end position="555"/>
    </location>
</feature>
<keyword evidence="3" id="KW-0804">Transcription</keyword>
<feature type="region of interest" description="Disordered" evidence="4">
    <location>
        <begin position="154"/>
        <end position="188"/>
    </location>
</feature>
<proteinExistence type="predicted"/>
<evidence type="ECO:0000259" key="5">
    <source>
        <dbReference type="PROSITE" id="PS50987"/>
    </source>
</evidence>
<sequence length="555" mass="59585">MCLSPLAPAPTVSTSRSVPRQGRWQGRTVRRVHSGSLEPSLWAAGCGSVHPSRLFDLDGEGRMRMRRCSGVAACRGRSEATRRKPCRSARSRVTRNARGRAGPSRQGAAGDRGFVSFSLSAAATCVAPQKQLATTAGRPSSVRAPRLLRPQSCSRTTRSASLFGPGRSASPGPVPTRTRQAAGGLEGSLRPQEEREDWWFEDSANERFYMLRIHFTSEDLARTRILTTWGPLGETLFSLTTLRQSNTEALYGGWRRRVSRASEASTHPASALFCGGALDLFTVTGPAQSMEEGLEALRAARPDHVRDELAGAVAALAFYSGLTAPWAKTSWADLGHDRAARQELVRFLHDYHRVAVAPHWSRIQSRLQSEQTSHARILANSGVEAMLAGLPPGFRWRSPVLEIGRGALTGEVTLGGRGLTLVPSAFCHTRPITYTSATDDQAPAVLFIPVIRSVSDSAGMFTEPGSGTHRALAALLGRTRAQALDAISRAPCTTGRLAELLSVSPATSSEHATVLRQSGLISTTRHGSAVLHALTPLGSAMLNGRPDLADPAHPR</sequence>
<evidence type="ECO:0000256" key="4">
    <source>
        <dbReference type="SAM" id="MobiDB-lite"/>
    </source>
</evidence>
<dbReference type="EMBL" id="CP027306">
    <property type="protein sequence ID" value="AXE79291.1"/>
    <property type="molecule type" value="Genomic_DNA"/>
</dbReference>
<name>A0A2Z5JG03_STRAR</name>
<dbReference type="CDD" id="cd00090">
    <property type="entry name" value="HTH_ARSR"/>
    <property type="match status" value="1"/>
</dbReference>
<evidence type="ECO:0000313" key="7">
    <source>
        <dbReference type="Proteomes" id="UP000252698"/>
    </source>
</evidence>
<dbReference type="SUPFAM" id="SSF46785">
    <property type="entry name" value="Winged helix' DNA-binding domain"/>
    <property type="match status" value="1"/>
</dbReference>
<keyword evidence="2" id="KW-0238">DNA-binding</keyword>
<dbReference type="AlphaFoldDB" id="A0A2Z5JG03"/>
<dbReference type="InterPro" id="IPR011991">
    <property type="entry name" value="ArsR-like_HTH"/>
</dbReference>
<evidence type="ECO:0000256" key="1">
    <source>
        <dbReference type="ARBA" id="ARBA00023015"/>
    </source>
</evidence>
<dbReference type="Gene3D" id="1.10.10.10">
    <property type="entry name" value="Winged helix-like DNA-binding domain superfamily/Winged helix DNA-binding domain"/>
    <property type="match status" value="1"/>
</dbReference>
<keyword evidence="1" id="KW-0805">Transcription regulation</keyword>
<dbReference type="InterPro" id="IPR001845">
    <property type="entry name" value="HTH_ArsR_DNA-bd_dom"/>
</dbReference>
<feature type="region of interest" description="Disordered" evidence="4">
    <location>
        <begin position="82"/>
        <end position="109"/>
    </location>
</feature>
<dbReference type="SMART" id="SM00418">
    <property type="entry name" value="HTH_ARSR"/>
    <property type="match status" value="1"/>
</dbReference>
<evidence type="ECO:0000256" key="2">
    <source>
        <dbReference type="ARBA" id="ARBA00023125"/>
    </source>
</evidence>
<dbReference type="InterPro" id="IPR036388">
    <property type="entry name" value="WH-like_DNA-bd_sf"/>
</dbReference>
<dbReference type="InterPro" id="IPR036390">
    <property type="entry name" value="WH_DNA-bd_sf"/>
</dbReference>